<protein>
    <recommendedName>
        <fullName evidence="3">SMI1/KNR4 family protein</fullName>
    </recommendedName>
</protein>
<dbReference type="AlphaFoldDB" id="A0A3Q9JKU2"/>
<dbReference type="Proteomes" id="UP000273143">
    <property type="component" value="Chromosome"/>
</dbReference>
<name>A0A3Q9JKU2_9GAMM</name>
<keyword evidence="2" id="KW-1185">Reference proteome</keyword>
<dbReference type="KEGG" id="emo:DM558_13500"/>
<evidence type="ECO:0008006" key="3">
    <source>
        <dbReference type="Google" id="ProtNLM"/>
    </source>
</evidence>
<organism evidence="1 2">
    <name type="scientific">Entomomonas moraniae</name>
    <dbReference type="NCBI Taxonomy" id="2213226"/>
    <lineage>
        <taxon>Bacteria</taxon>
        <taxon>Pseudomonadati</taxon>
        <taxon>Pseudomonadota</taxon>
        <taxon>Gammaproteobacteria</taxon>
        <taxon>Pseudomonadales</taxon>
        <taxon>Pseudomonadaceae</taxon>
        <taxon>Entomomonas</taxon>
    </lineage>
</organism>
<gene>
    <name evidence="1" type="ORF">DM558_13500</name>
</gene>
<dbReference type="EMBL" id="CP029822">
    <property type="protein sequence ID" value="AZS51720.1"/>
    <property type="molecule type" value="Genomic_DNA"/>
</dbReference>
<evidence type="ECO:0000313" key="1">
    <source>
        <dbReference type="EMBL" id="AZS51720.1"/>
    </source>
</evidence>
<reference evidence="2" key="1">
    <citation type="submission" date="2018-06" db="EMBL/GenBank/DDBJ databases">
        <title>Complete genome of Pseudomonas insecticola strain QZS01.</title>
        <authorList>
            <person name="Wang J."/>
            <person name="Su Q."/>
        </authorList>
    </citation>
    <scope>NUCLEOTIDE SEQUENCE [LARGE SCALE GENOMIC DNA]</scope>
    <source>
        <strain evidence="2">QZS01</strain>
    </source>
</reference>
<proteinExistence type="predicted"/>
<evidence type="ECO:0000313" key="2">
    <source>
        <dbReference type="Proteomes" id="UP000273143"/>
    </source>
</evidence>
<accession>A0A3Q9JKU2</accession>
<dbReference type="InterPro" id="IPR037883">
    <property type="entry name" value="Knr4/Smi1-like_sf"/>
</dbReference>
<dbReference type="SUPFAM" id="SSF160631">
    <property type="entry name" value="SMI1/KNR4-like"/>
    <property type="match status" value="1"/>
</dbReference>
<sequence>MTQESYLQLSYQSIAESLLGRQLTAQEGIEPTILGSEEKRLGLTIPSALKEFYQTVGKLPQFMSAFQLFALPEQLYIKDDLLVFLEENQGECYWAVNEQGNVFQCDEDTPSHELGFNLKNFLALMLYYQVAQGAEYSFCSNLLDQELAQLYQEQGWQQVVNYDDLVIYQLGSYLIWYFKDDENDVLDDQVYFVSLVEVPDETINQYVLEAL</sequence>
<dbReference type="RefSeq" id="WP_127164443.1">
    <property type="nucleotide sequence ID" value="NZ_CP029822.1"/>
</dbReference>